<organism evidence="2 3">
    <name type="scientific">Microbotryum intermedium</name>
    <dbReference type="NCBI Taxonomy" id="269621"/>
    <lineage>
        <taxon>Eukaryota</taxon>
        <taxon>Fungi</taxon>
        <taxon>Dikarya</taxon>
        <taxon>Basidiomycota</taxon>
        <taxon>Pucciniomycotina</taxon>
        <taxon>Microbotryomycetes</taxon>
        <taxon>Microbotryales</taxon>
        <taxon>Microbotryaceae</taxon>
        <taxon>Microbotryum</taxon>
    </lineage>
</organism>
<dbReference type="Proteomes" id="UP000198372">
    <property type="component" value="Unassembled WGS sequence"/>
</dbReference>
<dbReference type="AlphaFoldDB" id="A0A238F5T8"/>
<proteinExistence type="predicted"/>
<keyword evidence="3" id="KW-1185">Reference proteome</keyword>
<gene>
    <name evidence="2" type="ORF">BQ2448_5977</name>
</gene>
<accession>A0A238F5T8</accession>
<evidence type="ECO:0000256" key="1">
    <source>
        <dbReference type="SAM" id="MobiDB-lite"/>
    </source>
</evidence>
<sequence>MRRSFRVLSRSRSILLDRAPTPPDAPVSTRSRPRRGPAHPVLPKYDEKDEAQTNVDLSILASPLRRDLLTRKVLPKDLMIQFKLIQTETTPSSLHITPTSLLHPRFSDPHPGRSVYTLCWTDAVRLLSEKQTYKRLSPQSVLPLSPTLQRIESSLARRIHQEIVLLNKRLVSVPVDEAREVGLDKVVRRMKGQEWIRGGSNVVQEQDGWGLKAMLNLWTTETWKEQGPKEWFGSLPPPPNDMGTTPTIPVYTLGDYFKHVHLPPLSYEAGKIALDANEGKHVTLNDLIVAQLDELLSTFEKRGLSKVEREALWVQSQTQGKEGRRSHVGGVYGFYGPSTRSEADRQTVPLLKALWRLGLWYGKGWK</sequence>
<protein>
    <submittedName>
        <fullName evidence="2">BQ2448_5977 protein</fullName>
    </submittedName>
</protein>
<name>A0A238F5T8_9BASI</name>
<reference evidence="3" key="1">
    <citation type="submission" date="2016-09" db="EMBL/GenBank/DDBJ databases">
        <authorList>
            <person name="Jeantristanb JTB J.-T."/>
            <person name="Ricardo R."/>
        </authorList>
    </citation>
    <scope>NUCLEOTIDE SEQUENCE [LARGE SCALE GENOMIC DNA]</scope>
</reference>
<evidence type="ECO:0000313" key="2">
    <source>
        <dbReference type="EMBL" id="SCV67331.1"/>
    </source>
</evidence>
<evidence type="ECO:0000313" key="3">
    <source>
        <dbReference type="Proteomes" id="UP000198372"/>
    </source>
</evidence>
<feature type="region of interest" description="Disordered" evidence="1">
    <location>
        <begin position="14"/>
        <end position="48"/>
    </location>
</feature>
<dbReference type="STRING" id="269621.A0A238F5T8"/>
<dbReference type="EMBL" id="FMSP01000001">
    <property type="protein sequence ID" value="SCV67331.1"/>
    <property type="molecule type" value="Genomic_DNA"/>
</dbReference>
<dbReference type="OrthoDB" id="3363286at2759"/>